<proteinExistence type="predicted"/>
<dbReference type="Proteomes" id="UP000077266">
    <property type="component" value="Unassembled WGS sequence"/>
</dbReference>
<dbReference type="OrthoDB" id="2803471at2759"/>
<protein>
    <recommendedName>
        <fullName evidence="1">DUF6533 domain-containing protein</fullName>
    </recommendedName>
</protein>
<evidence type="ECO:0000313" key="3">
    <source>
        <dbReference type="Proteomes" id="UP000077266"/>
    </source>
</evidence>
<organism evidence="2 3">
    <name type="scientific">Exidia glandulosa HHB12029</name>
    <dbReference type="NCBI Taxonomy" id="1314781"/>
    <lineage>
        <taxon>Eukaryota</taxon>
        <taxon>Fungi</taxon>
        <taxon>Dikarya</taxon>
        <taxon>Basidiomycota</taxon>
        <taxon>Agaricomycotina</taxon>
        <taxon>Agaricomycetes</taxon>
        <taxon>Auriculariales</taxon>
        <taxon>Exidiaceae</taxon>
        <taxon>Exidia</taxon>
    </lineage>
</organism>
<dbReference type="Pfam" id="PF20151">
    <property type="entry name" value="DUF6533"/>
    <property type="match status" value="1"/>
</dbReference>
<name>A0A165EWA6_EXIGL</name>
<feature type="domain" description="DUF6533" evidence="1">
    <location>
        <begin position="23"/>
        <end position="68"/>
    </location>
</feature>
<dbReference type="EMBL" id="KV426114">
    <property type="protein sequence ID" value="KZV87841.1"/>
    <property type="molecule type" value="Genomic_DNA"/>
</dbReference>
<reference evidence="2 3" key="1">
    <citation type="journal article" date="2016" name="Mol. Biol. Evol.">
        <title>Comparative Genomics of Early-Diverging Mushroom-Forming Fungi Provides Insights into the Origins of Lignocellulose Decay Capabilities.</title>
        <authorList>
            <person name="Nagy L.G."/>
            <person name="Riley R."/>
            <person name="Tritt A."/>
            <person name="Adam C."/>
            <person name="Daum C."/>
            <person name="Floudas D."/>
            <person name="Sun H."/>
            <person name="Yadav J.S."/>
            <person name="Pangilinan J."/>
            <person name="Larsson K.H."/>
            <person name="Matsuura K."/>
            <person name="Barry K."/>
            <person name="Labutti K."/>
            <person name="Kuo R."/>
            <person name="Ohm R.A."/>
            <person name="Bhattacharya S.S."/>
            <person name="Shirouzu T."/>
            <person name="Yoshinaga Y."/>
            <person name="Martin F.M."/>
            <person name="Grigoriev I.V."/>
            <person name="Hibbett D.S."/>
        </authorList>
    </citation>
    <scope>NUCLEOTIDE SEQUENCE [LARGE SCALE GENOMIC DNA]</scope>
    <source>
        <strain evidence="2 3">HHB12029</strain>
    </source>
</reference>
<evidence type="ECO:0000313" key="2">
    <source>
        <dbReference type="EMBL" id="KZV87841.1"/>
    </source>
</evidence>
<keyword evidence="3" id="KW-1185">Reference proteome</keyword>
<sequence length="103" mass="11941">MEALQTALQPVIVGLDDLQSSKYVYGASLTILLWDYVLTFEEERNTIWAKRLSLLQILFYLNRYITIAYQLFNVISFSLPPHLLSDALCVLGTFRKRTTHTKK</sequence>
<accession>A0A165EWA6</accession>
<dbReference type="AlphaFoldDB" id="A0A165EWA6"/>
<dbReference type="InParanoid" id="A0A165EWA6"/>
<gene>
    <name evidence="2" type="ORF">EXIGLDRAFT_697218</name>
</gene>
<dbReference type="InterPro" id="IPR045340">
    <property type="entry name" value="DUF6533"/>
</dbReference>
<evidence type="ECO:0000259" key="1">
    <source>
        <dbReference type="Pfam" id="PF20151"/>
    </source>
</evidence>